<gene>
    <name evidence="2" type="ORF">FKW77_009356</name>
</gene>
<organism evidence="2 3">
    <name type="scientific">Venturia effusa</name>
    <dbReference type="NCBI Taxonomy" id="50376"/>
    <lineage>
        <taxon>Eukaryota</taxon>
        <taxon>Fungi</taxon>
        <taxon>Dikarya</taxon>
        <taxon>Ascomycota</taxon>
        <taxon>Pezizomycotina</taxon>
        <taxon>Dothideomycetes</taxon>
        <taxon>Pleosporomycetidae</taxon>
        <taxon>Venturiales</taxon>
        <taxon>Venturiaceae</taxon>
        <taxon>Venturia</taxon>
    </lineage>
</organism>
<dbReference type="EMBL" id="CP042186">
    <property type="protein sequence ID" value="QDS68993.1"/>
    <property type="molecule type" value="Genomic_DNA"/>
</dbReference>
<keyword evidence="3" id="KW-1185">Reference proteome</keyword>
<evidence type="ECO:0000313" key="3">
    <source>
        <dbReference type="Proteomes" id="UP000316270"/>
    </source>
</evidence>
<reference evidence="2 3" key="1">
    <citation type="submission" date="2019-07" db="EMBL/GenBank/DDBJ databases">
        <title>Finished genome of Venturia effusa.</title>
        <authorList>
            <person name="Young C.A."/>
            <person name="Cox M.P."/>
            <person name="Ganley A.R.D."/>
            <person name="David W.J."/>
        </authorList>
    </citation>
    <scope>NUCLEOTIDE SEQUENCE [LARGE SCALE GENOMIC DNA]</scope>
    <source>
        <strain evidence="3">albino</strain>
    </source>
</reference>
<proteinExistence type="predicted"/>
<sequence>MESHDENGGDKERNKKDSGQRDFNTDQFRNDYPDPITDSETLQSDTRPDPRVMISEHADELDADSLSGISGDSDDGRGFELLIAYPSTHSYDLTTPLLRPCKVVKRDHSFYQWCGIFMENDNQLYIRRYNKIPDVSLKFVTGDTRSKGIPIHGRFDKNGNLDFDILAQYDPIDFAPYVLMERSIQISGIYIYRLLVSDGLWPRVMAKLSPLIAHTRCNGDATMEMVSTLAACWRAKTTSFQGACTRFPNLVNAAASILTDGQLLMEVVQAVVELDEEDGVDHFCFNRGKIPIEEWLENCRDDTFVCVGAEQEGDDCLDGNWCFHWAFQEPLDSTNPPQHLTLPLSQALSITMSQKKTTTYFPQGASNDISQDSTLQLQQWLGKSLQDLAEVPNKEKKKRKRKKRNLPVEPSFDRPLMVYPESTAVDVIRPCLVKGQESYVQWFAFTRSTSGSLRVHAYERIDSGSVAASTEELAGKTLSTGIPLKPQLVDARTMTLRHDVFRDQKLSDFAPYILKEADYAQDYVYLCRLYSSANLWRRAADRLWWNAVQSDALPAFEILRLNREAWLLNTHSIEVVELKLDSILRNVKEHLQESQFFDAVIREICIMDDEDNVTAYKTLEAEVEVIGKMIDTQLANDKVDSDDSDMLGDRLSLERWVRLCGGSSRAYFLGHDERVTDTFRWGYEDWPKSPSITRDSIVPFGNINYAAEDTSIQLVNAYFPESAIDRLLGGHSCEASEILLSPGALWWRAKLRDDLAKGSPVEIELLDTSQNEVANWDQKIKGTVISVQDTFVAIQDAQTPPNLRFVSLNHLFS</sequence>
<dbReference type="AlphaFoldDB" id="A0A517L026"/>
<name>A0A517L026_9PEZI</name>
<evidence type="ECO:0000256" key="1">
    <source>
        <dbReference type="SAM" id="MobiDB-lite"/>
    </source>
</evidence>
<dbReference type="Proteomes" id="UP000316270">
    <property type="component" value="Chromosome 2"/>
</dbReference>
<protein>
    <submittedName>
        <fullName evidence="2">Uncharacterized protein</fullName>
    </submittedName>
</protein>
<accession>A0A517L026</accession>
<feature type="region of interest" description="Disordered" evidence="1">
    <location>
        <begin position="1"/>
        <end position="49"/>
    </location>
</feature>
<evidence type="ECO:0000313" key="2">
    <source>
        <dbReference type="EMBL" id="QDS68993.1"/>
    </source>
</evidence>
<feature type="compositionally biased region" description="Basic and acidic residues" evidence="1">
    <location>
        <begin position="1"/>
        <end position="32"/>
    </location>
</feature>